<dbReference type="EnsemblMetazoa" id="AMEC003305-RA">
    <property type="protein sequence ID" value="AMEC003305-PA"/>
    <property type="gene ID" value="AMEC003305"/>
</dbReference>
<evidence type="ECO:0000256" key="1">
    <source>
        <dbReference type="SAM" id="MobiDB-lite"/>
    </source>
</evidence>
<name>A0A182TJ91_9DIPT</name>
<feature type="region of interest" description="Disordered" evidence="1">
    <location>
        <begin position="151"/>
        <end position="180"/>
    </location>
</feature>
<reference evidence="2" key="2">
    <citation type="submission" date="2020-05" db="UniProtKB">
        <authorList>
            <consortium name="EnsemblMetazoa"/>
        </authorList>
    </citation>
    <scope>IDENTIFICATION</scope>
    <source>
        <strain evidence="2">CM1001059</strain>
    </source>
</reference>
<accession>A0A182TJ91</accession>
<organism evidence="2 3">
    <name type="scientific">Anopheles melas</name>
    <dbReference type="NCBI Taxonomy" id="34690"/>
    <lineage>
        <taxon>Eukaryota</taxon>
        <taxon>Metazoa</taxon>
        <taxon>Ecdysozoa</taxon>
        <taxon>Arthropoda</taxon>
        <taxon>Hexapoda</taxon>
        <taxon>Insecta</taxon>
        <taxon>Pterygota</taxon>
        <taxon>Neoptera</taxon>
        <taxon>Endopterygota</taxon>
        <taxon>Diptera</taxon>
        <taxon>Nematocera</taxon>
        <taxon>Culicoidea</taxon>
        <taxon>Culicidae</taxon>
        <taxon>Anophelinae</taxon>
        <taxon>Anopheles</taxon>
    </lineage>
</organism>
<dbReference type="STRING" id="34690.A0A182TJ91"/>
<evidence type="ECO:0000313" key="3">
    <source>
        <dbReference type="Proteomes" id="UP000075902"/>
    </source>
</evidence>
<feature type="compositionally biased region" description="Gly residues" evidence="1">
    <location>
        <begin position="86"/>
        <end position="121"/>
    </location>
</feature>
<reference evidence="3" key="1">
    <citation type="submission" date="2014-01" db="EMBL/GenBank/DDBJ databases">
        <title>The Genome Sequence of Anopheles melas CM1001059_A (V2).</title>
        <authorList>
            <consortium name="The Broad Institute Genomics Platform"/>
            <person name="Neafsey D.E."/>
            <person name="Besansky N."/>
            <person name="Howell P."/>
            <person name="Walton C."/>
            <person name="Young S.K."/>
            <person name="Zeng Q."/>
            <person name="Gargeya S."/>
            <person name="Fitzgerald M."/>
            <person name="Haas B."/>
            <person name="Abouelleil A."/>
            <person name="Allen A.W."/>
            <person name="Alvarado L."/>
            <person name="Arachchi H.M."/>
            <person name="Berlin A.M."/>
            <person name="Chapman S.B."/>
            <person name="Gainer-Dewar J."/>
            <person name="Goldberg J."/>
            <person name="Griggs A."/>
            <person name="Gujja S."/>
            <person name="Hansen M."/>
            <person name="Howarth C."/>
            <person name="Imamovic A."/>
            <person name="Ireland A."/>
            <person name="Larimer J."/>
            <person name="McCowan C."/>
            <person name="Murphy C."/>
            <person name="Pearson M."/>
            <person name="Poon T.W."/>
            <person name="Priest M."/>
            <person name="Roberts A."/>
            <person name="Saif S."/>
            <person name="Shea T."/>
            <person name="Sisk P."/>
            <person name="Sykes S."/>
            <person name="Wortman J."/>
            <person name="Nusbaum C."/>
            <person name="Birren B."/>
        </authorList>
    </citation>
    <scope>NUCLEOTIDE SEQUENCE [LARGE SCALE GENOMIC DNA]</scope>
    <source>
        <strain evidence="3">CM1001059</strain>
    </source>
</reference>
<dbReference type="AlphaFoldDB" id="A0A182TJ91"/>
<proteinExistence type="predicted"/>
<dbReference type="Proteomes" id="UP000075902">
    <property type="component" value="Unassembled WGS sequence"/>
</dbReference>
<protein>
    <submittedName>
        <fullName evidence="2">Uncharacterized protein</fullName>
    </submittedName>
</protein>
<keyword evidence="3" id="KW-1185">Reference proteome</keyword>
<feature type="region of interest" description="Disordered" evidence="1">
    <location>
        <begin position="62"/>
        <end position="131"/>
    </location>
</feature>
<dbReference type="VEuPathDB" id="VectorBase:AMEC003305"/>
<sequence length="180" mass="17801">MLCIFLTNTAKCLLLDGGVGISGTELRSRDEPKLKDIANTITNVNRWSSPCITDSLSLTAADHHNHHQPTSPRDENTIPPQYTNGTNGGVGGGGGGGGGGTGGGSTGGTGGTTASVGGGGTPLQMRPHSLTLPSSAPAIVSAIVKKIPTSLTGKGSTGCPVPPLGALHLPPPSTTTTTTT</sequence>
<evidence type="ECO:0000313" key="2">
    <source>
        <dbReference type="EnsemblMetazoa" id="AMEC003305-PA"/>
    </source>
</evidence>